<accession>A0A9P7J1N2</accession>
<sequence length="50" mass="5660">SIKRGNHSTRALYMTCCNNPRGVRYLTKEAFLIMVIPGPNEPTLVQLNKI</sequence>
<dbReference type="AlphaFoldDB" id="A0A9P7J1N2"/>
<dbReference type="EMBL" id="JABBWE010000012">
    <property type="protein sequence ID" value="KAG1798925.1"/>
    <property type="molecule type" value="Genomic_DNA"/>
</dbReference>
<dbReference type="OrthoDB" id="3248986at2759"/>
<gene>
    <name evidence="1" type="ORF">HD556DRAFT_1210396</name>
</gene>
<reference evidence="1" key="1">
    <citation type="journal article" date="2020" name="New Phytol.">
        <title>Comparative genomics reveals dynamic genome evolution in host specialist ectomycorrhizal fungi.</title>
        <authorList>
            <person name="Lofgren L.A."/>
            <person name="Nguyen N.H."/>
            <person name="Vilgalys R."/>
            <person name="Ruytinx J."/>
            <person name="Liao H.L."/>
            <person name="Branco S."/>
            <person name="Kuo A."/>
            <person name="LaButti K."/>
            <person name="Lipzen A."/>
            <person name="Andreopoulos W."/>
            <person name="Pangilinan J."/>
            <person name="Riley R."/>
            <person name="Hundley H."/>
            <person name="Na H."/>
            <person name="Barry K."/>
            <person name="Grigoriev I.V."/>
            <person name="Stajich J.E."/>
            <person name="Kennedy P.G."/>
        </authorList>
    </citation>
    <scope>NUCLEOTIDE SEQUENCE</scope>
    <source>
        <strain evidence="1">S12</strain>
    </source>
</reference>
<dbReference type="RefSeq" id="XP_041163466.1">
    <property type="nucleotide sequence ID" value="XM_041296553.1"/>
</dbReference>
<evidence type="ECO:0000313" key="2">
    <source>
        <dbReference type="Proteomes" id="UP000719766"/>
    </source>
</evidence>
<protein>
    <submittedName>
        <fullName evidence="1">Uncharacterized protein</fullName>
    </submittedName>
</protein>
<dbReference type="GeneID" id="64590317"/>
<evidence type="ECO:0000313" key="1">
    <source>
        <dbReference type="EMBL" id="KAG1798925.1"/>
    </source>
</evidence>
<organism evidence="1 2">
    <name type="scientific">Suillus plorans</name>
    <dbReference type="NCBI Taxonomy" id="116603"/>
    <lineage>
        <taxon>Eukaryota</taxon>
        <taxon>Fungi</taxon>
        <taxon>Dikarya</taxon>
        <taxon>Basidiomycota</taxon>
        <taxon>Agaricomycotina</taxon>
        <taxon>Agaricomycetes</taxon>
        <taxon>Agaricomycetidae</taxon>
        <taxon>Boletales</taxon>
        <taxon>Suillineae</taxon>
        <taxon>Suillaceae</taxon>
        <taxon>Suillus</taxon>
    </lineage>
</organism>
<keyword evidence="2" id="KW-1185">Reference proteome</keyword>
<comment type="caution">
    <text evidence="1">The sequence shown here is derived from an EMBL/GenBank/DDBJ whole genome shotgun (WGS) entry which is preliminary data.</text>
</comment>
<feature type="non-terminal residue" evidence="1">
    <location>
        <position position="1"/>
    </location>
</feature>
<feature type="non-terminal residue" evidence="1">
    <location>
        <position position="50"/>
    </location>
</feature>
<proteinExistence type="predicted"/>
<dbReference type="Proteomes" id="UP000719766">
    <property type="component" value="Unassembled WGS sequence"/>
</dbReference>
<name>A0A9P7J1N2_9AGAM</name>